<organism evidence="1">
    <name type="scientific">viral metagenome</name>
    <dbReference type="NCBI Taxonomy" id="1070528"/>
    <lineage>
        <taxon>unclassified sequences</taxon>
        <taxon>metagenomes</taxon>
        <taxon>organismal metagenomes</taxon>
    </lineage>
</organism>
<name>A0A6C0H7C1_9ZZZZ</name>
<reference evidence="1" key="1">
    <citation type="journal article" date="2020" name="Nature">
        <title>Giant virus diversity and host interactions through global metagenomics.</title>
        <authorList>
            <person name="Schulz F."/>
            <person name="Roux S."/>
            <person name="Paez-Espino D."/>
            <person name="Jungbluth S."/>
            <person name="Walsh D.A."/>
            <person name="Denef V.J."/>
            <person name="McMahon K.D."/>
            <person name="Konstantinidis K.T."/>
            <person name="Eloe-Fadrosh E.A."/>
            <person name="Kyrpides N.C."/>
            <person name="Woyke T."/>
        </authorList>
    </citation>
    <scope>NUCLEOTIDE SEQUENCE</scope>
    <source>
        <strain evidence="1">GVMAG-M-3300023179-82</strain>
    </source>
</reference>
<proteinExistence type="predicted"/>
<accession>A0A6C0H7C1</accession>
<dbReference type="AlphaFoldDB" id="A0A6C0H7C1"/>
<protein>
    <submittedName>
        <fullName evidence="1">Uncharacterized protein</fullName>
    </submittedName>
</protein>
<evidence type="ECO:0000313" key="1">
    <source>
        <dbReference type="EMBL" id="QHT76448.1"/>
    </source>
</evidence>
<dbReference type="EMBL" id="MN739896">
    <property type="protein sequence ID" value="QHT76448.1"/>
    <property type="molecule type" value="Genomic_DNA"/>
</dbReference>
<sequence>MTEQNKYGSKHYSKIYSQSDLFKSEESLTKTKENNISLMRELLIKFITFPSKEEIFKYNNNHEYIPIIDESVTKVTYEKRNKDIIYDYMMSYHENKYLCWFLYCIIINIYIKIDDIIIQGGFIRNMFEHMHIQKSSIDIDMYLLSEFLIMQKEFIMIDFQLEIKNKSCWNSLPAYMNFIDSTVNILNYIINENTTIVSCIEKISIYDRVDLPNEPDDYSINVTYKLICVDEKEEFELSFDMNKKTYSSFSNNITRRSYNSSRRNDNSSLINYYNTVKQNNIDNVDYLQNSLILVKNKKTKKLEIDLRIPIEKLNPIIWKSLELFNIKNIIIILLNYQPFIIFNNIPNIILSFLTEQDKLQLIIYYSISCNIMIACHALCTDCIDLYSVENNIDLIGLRLAHRKDKFKDRNKLIIEYPCDKRVCSHKSSFDLKEIITINKHIETTTHKLINLLNKT</sequence>